<dbReference type="Pfam" id="PF00933">
    <property type="entry name" value="Glyco_hydro_3"/>
    <property type="match status" value="1"/>
</dbReference>
<dbReference type="Gene3D" id="3.20.20.300">
    <property type="entry name" value="Glycoside hydrolase, family 3, N-terminal domain"/>
    <property type="match status" value="1"/>
</dbReference>
<keyword evidence="5" id="KW-0326">Glycosidase</keyword>
<feature type="compositionally biased region" description="Basic and acidic residues" evidence="6">
    <location>
        <begin position="332"/>
        <end position="345"/>
    </location>
</feature>
<sequence>MTSPHQLLWTGFRGLDSAEVDLPFRPGGIILFARNLDPDPGHGPARCRALVDGLQTRFGSDLPLAVALDQEGGPVSRLRPWTGSTPPLRLLWTRGGAAACEAWGRLWGEGLRLLGFNVDFAPVLDLWDGHPDAGIGDRAASALPAEAAAAAGAFLHGLESMGVRGCLKHFPGLGGTTLDSHQGLPALADADQVDRNAAAFVPLAHPDRLVMVAHLRTPASGPLPASLHRASVVDNPWGIQGRFLPDDLEMGGCADWSWDDRTRLSLEAGISGCWSARPRRAGPPALKPPDDSRRPSAPRLWPPRGPCGGTCRRRYPSTRRLGTVGSRGFRRPQGESDGWAHPHRR</sequence>
<dbReference type="PANTHER" id="PTHR30480">
    <property type="entry name" value="BETA-HEXOSAMINIDASE-RELATED"/>
    <property type="match status" value="1"/>
</dbReference>
<name>A0A936F3Y6_9BACT</name>
<dbReference type="InterPro" id="IPR017853">
    <property type="entry name" value="GH"/>
</dbReference>
<evidence type="ECO:0000313" key="8">
    <source>
        <dbReference type="EMBL" id="MBK8573684.1"/>
    </source>
</evidence>
<dbReference type="EMBL" id="JADKCH010000026">
    <property type="protein sequence ID" value="MBK8573684.1"/>
    <property type="molecule type" value="Genomic_DNA"/>
</dbReference>
<proteinExistence type="inferred from homology"/>
<gene>
    <name evidence="8" type="ORF">IPN91_13900</name>
</gene>
<comment type="similarity">
    <text evidence="2">Belongs to the glycosyl hydrolase 3 family.</text>
</comment>
<evidence type="ECO:0000256" key="2">
    <source>
        <dbReference type="ARBA" id="ARBA00005336"/>
    </source>
</evidence>
<dbReference type="InterPro" id="IPR001764">
    <property type="entry name" value="Glyco_hydro_3_N"/>
</dbReference>
<dbReference type="InterPro" id="IPR050226">
    <property type="entry name" value="NagZ_Beta-hexosaminidase"/>
</dbReference>
<evidence type="ECO:0000256" key="5">
    <source>
        <dbReference type="ARBA" id="ARBA00023295"/>
    </source>
</evidence>
<keyword evidence="4 8" id="KW-0378">Hydrolase</keyword>
<dbReference type="GO" id="GO:0009254">
    <property type="term" value="P:peptidoglycan turnover"/>
    <property type="evidence" value="ECO:0007669"/>
    <property type="project" value="TreeGrafter"/>
</dbReference>
<feature type="region of interest" description="Disordered" evidence="6">
    <location>
        <begin position="277"/>
        <end position="345"/>
    </location>
</feature>
<evidence type="ECO:0000313" key="9">
    <source>
        <dbReference type="Proteomes" id="UP000709959"/>
    </source>
</evidence>
<dbReference type="Proteomes" id="UP000709959">
    <property type="component" value="Unassembled WGS sequence"/>
</dbReference>
<evidence type="ECO:0000256" key="4">
    <source>
        <dbReference type="ARBA" id="ARBA00022801"/>
    </source>
</evidence>
<evidence type="ECO:0000256" key="6">
    <source>
        <dbReference type="SAM" id="MobiDB-lite"/>
    </source>
</evidence>
<feature type="domain" description="Glycoside hydrolase family 3 N-terminal" evidence="7">
    <location>
        <begin position="27"/>
        <end position="270"/>
    </location>
</feature>
<evidence type="ECO:0000259" key="7">
    <source>
        <dbReference type="Pfam" id="PF00933"/>
    </source>
</evidence>
<comment type="catalytic activity">
    <reaction evidence="1">
        <text>Hydrolysis of terminal non-reducing N-acetyl-D-hexosamine residues in N-acetyl-beta-D-hexosaminides.</text>
        <dbReference type="EC" id="3.2.1.52"/>
    </reaction>
</comment>
<comment type="caution">
    <text evidence="8">The sequence shown here is derived from an EMBL/GenBank/DDBJ whole genome shotgun (WGS) entry which is preliminary data.</text>
</comment>
<evidence type="ECO:0000256" key="1">
    <source>
        <dbReference type="ARBA" id="ARBA00001231"/>
    </source>
</evidence>
<evidence type="ECO:0000256" key="3">
    <source>
        <dbReference type="ARBA" id="ARBA00012663"/>
    </source>
</evidence>
<dbReference type="GO" id="GO:0004563">
    <property type="term" value="F:beta-N-acetylhexosaminidase activity"/>
    <property type="evidence" value="ECO:0007669"/>
    <property type="project" value="UniProtKB-EC"/>
</dbReference>
<reference evidence="8 9" key="1">
    <citation type="submission" date="2020-10" db="EMBL/GenBank/DDBJ databases">
        <title>Connecting structure to function with the recovery of over 1000 high-quality activated sludge metagenome-assembled genomes encoding full-length rRNA genes using long-read sequencing.</title>
        <authorList>
            <person name="Singleton C.M."/>
            <person name="Petriglieri F."/>
            <person name="Kristensen J.M."/>
            <person name="Kirkegaard R.H."/>
            <person name="Michaelsen T.Y."/>
            <person name="Andersen M.H."/>
            <person name="Karst S.M."/>
            <person name="Dueholm M.S."/>
            <person name="Nielsen P.H."/>
            <person name="Albertsen M."/>
        </authorList>
    </citation>
    <scope>NUCLEOTIDE SEQUENCE [LARGE SCALE GENOMIC DNA]</scope>
    <source>
        <strain evidence="8">OdNE_18-Q3-R46-58_MAXAC.008</strain>
    </source>
</reference>
<dbReference type="GO" id="GO:0005975">
    <property type="term" value="P:carbohydrate metabolic process"/>
    <property type="evidence" value="ECO:0007669"/>
    <property type="project" value="InterPro"/>
</dbReference>
<organism evidence="8 9">
    <name type="scientific">Candidatus Geothrix odensensis</name>
    <dbReference type="NCBI Taxonomy" id="2954440"/>
    <lineage>
        <taxon>Bacteria</taxon>
        <taxon>Pseudomonadati</taxon>
        <taxon>Acidobacteriota</taxon>
        <taxon>Holophagae</taxon>
        <taxon>Holophagales</taxon>
        <taxon>Holophagaceae</taxon>
        <taxon>Geothrix</taxon>
    </lineage>
</organism>
<protein>
    <recommendedName>
        <fullName evidence="3">beta-N-acetylhexosaminidase</fullName>
        <ecNumber evidence="3">3.2.1.52</ecNumber>
    </recommendedName>
</protein>
<accession>A0A936F3Y6</accession>
<dbReference type="PANTHER" id="PTHR30480:SF13">
    <property type="entry name" value="BETA-HEXOSAMINIDASE"/>
    <property type="match status" value="1"/>
</dbReference>
<dbReference type="AlphaFoldDB" id="A0A936F3Y6"/>
<dbReference type="InterPro" id="IPR036962">
    <property type="entry name" value="Glyco_hydro_3_N_sf"/>
</dbReference>
<dbReference type="EC" id="3.2.1.52" evidence="3"/>
<dbReference type="SUPFAM" id="SSF51445">
    <property type="entry name" value="(Trans)glycosidases"/>
    <property type="match status" value="1"/>
</dbReference>